<sequence>MILFVFYYSFQEKRLRVPTERLALNEEYSFHVSGEATDTFWGYLLLPTSFLS</sequence>
<comment type="caution">
    <text evidence="1">The sequence shown here is derived from an EMBL/GenBank/DDBJ whole genome shotgun (WGS) entry which is preliminary data.</text>
</comment>
<protein>
    <submittedName>
        <fullName evidence="1">Transcriptional regulator</fullName>
    </submittedName>
</protein>
<reference evidence="1 2" key="1">
    <citation type="journal article" date="2012" name="PLoS ONE">
        <title>Gene Repertoire Evolution of Streptococcus pyogenes Inferred from Phylogenomic Analysis with Streptococcus canis and Streptococcus dysgalactiae.</title>
        <authorList>
            <person name="Lefebure T."/>
            <person name="Richards V.P."/>
            <person name="Lang P."/>
            <person name="Pavinski-Bitar P."/>
            <person name="Stanhope M.J."/>
        </authorList>
    </citation>
    <scope>NUCLEOTIDE SEQUENCE [LARGE SCALE GENOMIC DNA]</scope>
    <source>
        <strain evidence="1 2">FSL Z3-227</strain>
    </source>
</reference>
<dbReference type="EMBL" id="AIDX01000001">
    <property type="protein sequence ID" value="EIQ82512.1"/>
    <property type="molecule type" value="Genomic_DNA"/>
</dbReference>
<accession>A0AAV3FTR7</accession>
<gene>
    <name evidence="1" type="ORF">SCAZ3_09135</name>
</gene>
<dbReference type="AlphaFoldDB" id="A0AAV3FTR7"/>
<evidence type="ECO:0000313" key="2">
    <source>
        <dbReference type="Proteomes" id="UP000004423"/>
    </source>
</evidence>
<dbReference type="Proteomes" id="UP000004423">
    <property type="component" value="Unassembled WGS sequence"/>
</dbReference>
<proteinExistence type="predicted"/>
<evidence type="ECO:0000313" key="1">
    <source>
        <dbReference type="EMBL" id="EIQ82512.1"/>
    </source>
</evidence>
<name>A0AAV3FTR7_STRCB</name>
<organism evidence="1 2">
    <name type="scientific">Streptococcus canis FSL Z3-227</name>
    <dbReference type="NCBI Taxonomy" id="482234"/>
    <lineage>
        <taxon>Bacteria</taxon>
        <taxon>Bacillati</taxon>
        <taxon>Bacillota</taxon>
        <taxon>Bacilli</taxon>
        <taxon>Lactobacillales</taxon>
        <taxon>Streptococcaceae</taxon>
        <taxon>Streptococcus</taxon>
    </lineage>
</organism>